<dbReference type="OrthoDB" id="3358750at2759"/>
<feature type="compositionally biased region" description="Basic and acidic residues" evidence="1">
    <location>
        <begin position="33"/>
        <end position="64"/>
    </location>
</feature>
<organism evidence="2 3">
    <name type="scientific">Stachybotrys chartarum (strain CBS 109288 / IBT 7711)</name>
    <name type="common">Toxic black mold</name>
    <name type="synonym">Stilbospora chartarum</name>
    <dbReference type="NCBI Taxonomy" id="1280523"/>
    <lineage>
        <taxon>Eukaryota</taxon>
        <taxon>Fungi</taxon>
        <taxon>Dikarya</taxon>
        <taxon>Ascomycota</taxon>
        <taxon>Pezizomycotina</taxon>
        <taxon>Sordariomycetes</taxon>
        <taxon>Hypocreomycetidae</taxon>
        <taxon>Hypocreales</taxon>
        <taxon>Stachybotryaceae</taxon>
        <taxon>Stachybotrys</taxon>
    </lineage>
</organism>
<keyword evidence="3" id="KW-1185">Reference proteome</keyword>
<proteinExistence type="predicted"/>
<dbReference type="PANTHER" id="PTHR39475">
    <property type="entry name" value="CONIDIATION-SPECIFIC PROTEIN 6"/>
    <property type="match status" value="1"/>
</dbReference>
<accession>A0A084AU25</accession>
<protein>
    <submittedName>
        <fullName evidence="2">Uncharacterized protein</fullName>
    </submittedName>
</protein>
<reference evidence="2 3" key="1">
    <citation type="journal article" date="2014" name="BMC Genomics">
        <title>Comparative genome sequencing reveals chemotype-specific gene clusters in the toxigenic black mold Stachybotrys.</title>
        <authorList>
            <person name="Semeiks J."/>
            <person name="Borek D."/>
            <person name="Otwinowski Z."/>
            <person name="Grishin N.V."/>
        </authorList>
    </citation>
    <scope>NUCLEOTIDE SEQUENCE [LARGE SCALE GENOMIC DNA]</scope>
    <source>
        <strain evidence="3">CBS 109288 / IBT 7711</strain>
    </source>
</reference>
<evidence type="ECO:0000313" key="2">
    <source>
        <dbReference type="EMBL" id="KEY68804.1"/>
    </source>
</evidence>
<name>A0A084AU25_STACB</name>
<dbReference type="HOGENOM" id="CLU_135765_1_0_1"/>
<dbReference type="EMBL" id="KL648566">
    <property type="protein sequence ID" value="KEY68804.1"/>
    <property type="molecule type" value="Genomic_DNA"/>
</dbReference>
<evidence type="ECO:0000313" key="3">
    <source>
        <dbReference type="Proteomes" id="UP000028045"/>
    </source>
</evidence>
<feature type="compositionally biased region" description="Basic and acidic residues" evidence="1">
    <location>
        <begin position="16"/>
        <end position="25"/>
    </location>
</feature>
<dbReference type="AlphaFoldDB" id="A0A084AU25"/>
<dbReference type="PANTHER" id="PTHR39475:SF1">
    <property type="entry name" value="CONIDIATION-SPECIFIC PROTEIN 6"/>
    <property type="match status" value="1"/>
</dbReference>
<evidence type="ECO:0000256" key="1">
    <source>
        <dbReference type="SAM" id="MobiDB-lite"/>
    </source>
</evidence>
<gene>
    <name evidence="2" type="ORF">S7711_00672</name>
</gene>
<dbReference type="Proteomes" id="UP000028045">
    <property type="component" value="Unassembled WGS sequence"/>
</dbReference>
<sequence>MSGNSSVGNRGVYEAGDQRNVKQSELDNSVPYEEGKINSHIGNDSKDERSIANRLAAEERKSDSGDDPMTAASKKDPTLPAKMHGNEPSKGAKVDAELQADDEEYLKQKGKK</sequence>
<feature type="region of interest" description="Disordered" evidence="1">
    <location>
        <begin position="1"/>
        <end position="112"/>
    </location>
</feature>
<feature type="compositionally biased region" description="Basic and acidic residues" evidence="1">
    <location>
        <begin position="84"/>
        <end position="96"/>
    </location>
</feature>